<gene>
    <name evidence="5" type="ORF">D9756_010502</name>
</gene>
<keyword evidence="2" id="KW-1133">Transmembrane helix</keyword>
<dbReference type="Pfam" id="PF12296">
    <property type="entry name" value="HsbA"/>
    <property type="match status" value="1"/>
</dbReference>
<evidence type="ECO:0000256" key="3">
    <source>
        <dbReference type="SAM" id="SignalP"/>
    </source>
</evidence>
<dbReference type="PANTHER" id="PTHR28147:SF1">
    <property type="entry name" value="N-GLYCOSYLATION PROTEIN EOS1"/>
    <property type="match status" value="1"/>
</dbReference>
<dbReference type="InterPro" id="IPR045339">
    <property type="entry name" value="DUF6534"/>
</dbReference>
<dbReference type="AlphaFoldDB" id="A0A8H5CVB3"/>
<keyword evidence="2" id="KW-0472">Membrane</keyword>
<feature type="signal peptide" evidence="3">
    <location>
        <begin position="1"/>
        <end position="17"/>
    </location>
</feature>
<proteinExistence type="predicted"/>
<evidence type="ECO:0000256" key="1">
    <source>
        <dbReference type="SAM" id="MobiDB-lite"/>
    </source>
</evidence>
<dbReference type="Pfam" id="PF12326">
    <property type="entry name" value="EOS1"/>
    <property type="match status" value="1"/>
</dbReference>
<organism evidence="5 6">
    <name type="scientific">Leucocoprinus leucothites</name>
    <dbReference type="NCBI Taxonomy" id="201217"/>
    <lineage>
        <taxon>Eukaryota</taxon>
        <taxon>Fungi</taxon>
        <taxon>Dikarya</taxon>
        <taxon>Basidiomycota</taxon>
        <taxon>Agaricomycotina</taxon>
        <taxon>Agaricomycetes</taxon>
        <taxon>Agaricomycetidae</taxon>
        <taxon>Agaricales</taxon>
        <taxon>Agaricineae</taxon>
        <taxon>Agaricaceae</taxon>
        <taxon>Leucocoprinus</taxon>
    </lineage>
</organism>
<evidence type="ECO:0000313" key="5">
    <source>
        <dbReference type="EMBL" id="KAF5348243.1"/>
    </source>
</evidence>
<name>A0A8H5CVB3_9AGAR</name>
<feature type="transmembrane region" description="Helical" evidence="2">
    <location>
        <begin position="916"/>
        <end position="936"/>
    </location>
</feature>
<keyword evidence="2" id="KW-0812">Transmembrane</keyword>
<feature type="transmembrane region" description="Helical" evidence="2">
    <location>
        <begin position="220"/>
        <end position="242"/>
    </location>
</feature>
<feature type="compositionally biased region" description="Basic and acidic residues" evidence="1">
    <location>
        <begin position="1060"/>
        <end position="1078"/>
    </location>
</feature>
<dbReference type="InterPro" id="IPR021100">
    <property type="entry name" value="N-glycosylation_EOS1"/>
</dbReference>
<feature type="region of interest" description="Disordered" evidence="1">
    <location>
        <begin position="511"/>
        <end position="558"/>
    </location>
</feature>
<feature type="region of interest" description="Disordered" evidence="1">
    <location>
        <begin position="1047"/>
        <end position="1082"/>
    </location>
</feature>
<feature type="transmembrane region" description="Helical" evidence="2">
    <location>
        <begin position="1110"/>
        <end position="1129"/>
    </location>
</feature>
<comment type="caution">
    <text evidence="5">The sequence shown here is derived from an EMBL/GenBank/DDBJ whole genome shotgun (WGS) entry which is preliminary data.</text>
</comment>
<feature type="compositionally biased region" description="Basic and acidic residues" evidence="1">
    <location>
        <begin position="542"/>
        <end position="551"/>
    </location>
</feature>
<dbReference type="InterPro" id="IPR021054">
    <property type="entry name" value="Cell_wall_mannoprotein_1"/>
</dbReference>
<sequence length="1138" mass="124081">MYLRCLAFLAFTALALARTTTTQDVLNGVSELEVEASSLQEDLQGILAQANPGLTDALNLHGSINSLMDRAEEAISVIKMISPSPVSVEECTAVLRAFEKVQPGIESGLKLLIDKKPTVDGIQGGRVSAIVALSLIQLKKCVTDIQDALFDAAPMGCLDKARALGAQFESPASPCFTGFPETAVLQKRSIVLPTSLPVLSMAQQRPCKELEPVQPQTPPALLGSVFDLMLLGVLTVQLYIYYVSFPNDRKLVKFAVFWVYLVGIAQTILVLWDLYNFAVFVGCVHRTVAAHFWFSGILSSAIVALTVQWFYAYRIYVLSKKYWIRVVIVGCSLAQLISSILGSICRVGEMNDESGRDIIAVTRKSFCWTGFNPIWGPINVACDLTITVFMSYFLMGQCGGTIRKSLHTRLTRMIQIIIQTGMATSTVVLVYTVFLNSVEPKLEVWCLLPALVMGAKQTANNNNLALCSHLPSCKGFHISARLVIVPYSQLFLSYDNSAHSASNISKLADIQPTPSLTHTNSETLERKAHKRRNSTSSSTESSWDHVSDEPLRSTTSLHTPQAYVNVDAGVGADTRRQVIGLGARESVFPAGPSASPTSAPPPRTFLTPVDQVRRNFSRDDEASSGRRVPKKSQSSPVLSAPSFTPMPAGTVSPLHIPSTQDLPSSPSGHSPEPPPYTSLPPPLMVVPVVRSGPNGMSVSGSVPIPVSMAGAAAIVGDSTRHNLEMEDEEDEGTDNGDDGVVYTSWNGLRPSDPSTSPSASSFSGSRGNGSSSVLPPTASSSEPRPSFLNNVPTPQVPYPRLGRSKSGSNMGLRRRIFAIVGGTSSNRSGERECVSSGETECEGESEWENGGRPICTTPGMVCAGETETETDEPSRHLPTARVPRTSSRLSTSFSFSQANSFTALPWPWLLFEFSRLLAVVPASLGFIWCLWNIYAYQPKVDRCAGLGRPPPDRIDYIVASLWALLTAHQCLSLTTGLLTRWRHYYAPLSTLVRLLALQGICWPATHLTVNIFEAAKRPAVVWALIGTTTCMSRSIQIWVVSNLPTNSASSQGISNGAAADTREREKEREKRRAMEAEGGKPSSSYRGYGYVYWKKWNKWRRKRRWDWREVSIKCVLPAGILYLVTAWAGEMRRELGGC</sequence>
<accession>A0A8H5CVB3</accession>
<keyword evidence="3" id="KW-0732">Signal</keyword>
<feature type="transmembrane region" description="Helical" evidence="2">
    <location>
        <begin position="374"/>
        <end position="395"/>
    </location>
</feature>
<dbReference type="PANTHER" id="PTHR28147">
    <property type="entry name" value="N-GLYCOSYLATION PROTEIN EOS1"/>
    <property type="match status" value="1"/>
</dbReference>
<evidence type="ECO:0000256" key="2">
    <source>
        <dbReference type="SAM" id="Phobius"/>
    </source>
</evidence>
<feature type="transmembrane region" description="Helical" evidence="2">
    <location>
        <begin position="416"/>
        <end position="434"/>
    </location>
</feature>
<dbReference type="Proteomes" id="UP000559027">
    <property type="component" value="Unassembled WGS sequence"/>
</dbReference>
<protein>
    <recommendedName>
        <fullName evidence="4">DUF6534 domain-containing protein</fullName>
    </recommendedName>
</protein>
<dbReference type="EMBL" id="JAACJO010000020">
    <property type="protein sequence ID" value="KAF5348243.1"/>
    <property type="molecule type" value="Genomic_DNA"/>
</dbReference>
<reference evidence="5 6" key="1">
    <citation type="journal article" date="2020" name="ISME J.">
        <title>Uncovering the hidden diversity of litter-decomposition mechanisms in mushroom-forming fungi.</title>
        <authorList>
            <person name="Floudas D."/>
            <person name="Bentzer J."/>
            <person name="Ahren D."/>
            <person name="Johansson T."/>
            <person name="Persson P."/>
            <person name="Tunlid A."/>
        </authorList>
    </citation>
    <scope>NUCLEOTIDE SEQUENCE [LARGE SCALE GENOMIC DNA]</scope>
    <source>
        <strain evidence="5 6">CBS 146.42</strain>
    </source>
</reference>
<feature type="transmembrane region" description="Helical" evidence="2">
    <location>
        <begin position="323"/>
        <end position="344"/>
    </location>
</feature>
<dbReference type="GO" id="GO:0006487">
    <property type="term" value="P:protein N-linked glycosylation"/>
    <property type="evidence" value="ECO:0007669"/>
    <property type="project" value="TreeGrafter"/>
</dbReference>
<feature type="compositionally biased region" description="Low complexity" evidence="1">
    <location>
        <begin position="750"/>
        <end position="781"/>
    </location>
</feature>
<keyword evidence="6" id="KW-1185">Reference proteome</keyword>
<feature type="chain" id="PRO_5034365170" description="DUF6534 domain-containing protein" evidence="3">
    <location>
        <begin position="18"/>
        <end position="1138"/>
    </location>
</feature>
<feature type="region of interest" description="Disordered" evidence="1">
    <location>
        <begin position="725"/>
        <end position="808"/>
    </location>
</feature>
<feature type="compositionally biased region" description="Polar residues" evidence="1">
    <location>
        <begin position="512"/>
        <end position="522"/>
    </location>
</feature>
<evidence type="ECO:0000313" key="6">
    <source>
        <dbReference type="Proteomes" id="UP000559027"/>
    </source>
</evidence>
<dbReference type="Pfam" id="PF20152">
    <property type="entry name" value="DUF6534"/>
    <property type="match status" value="1"/>
</dbReference>
<feature type="transmembrane region" description="Helical" evidence="2">
    <location>
        <begin position="292"/>
        <end position="311"/>
    </location>
</feature>
<feature type="compositionally biased region" description="Acidic residues" evidence="1">
    <location>
        <begin position="725"/>
        <end position="737"/>
    </location>
</feature>
<feature type="compositionally biased region" description="Basic and acidic residues" evidence="1">
    <location>
        <begin position="611"/>
        <end position="624"/>
    </location>
</feature>
<feature type="region of interest" description="Disordered" evidence="1">
    <location>
        <begin position="584"/>
        <end position="679"/>
    </location>
</feature>
<dbReference type="OrthoDB" id="2139606at2759"/>
<feature type="domain" description="DUF6534" evidence="4">
    <location>
        <begin position="380"/>
        <end position="445"/>
    </location>
</feature>
<evidence type="ECO:0000259" key="4">
    <source>
        <dbReference type="Pfam" id="PF20152"/>
    </source>
</evidence>
<feature type="transmembrane region" description="Helical" evidence="2">
    <location>
        <begin position="254"/>
        <end position="272"/>
    </location>
</feature>
<dbReference type="GO" id="GO:0005789">
    <property type="term" value="C:endoplasmic reticulum membrane"/>
    <property type="evidence" value="ECO:0007669"/>
    <property type="project" value="InterPro"/>
</dbReference>
<dbReference type="GO" id="GO:0034599">
    <property type="term" value="P:cellular response to oxidative stress"/>
    <property type="evidence" value="ECO:0007669"/>
    <property type="project" value="InterPro"/>
</dbReference>